<dbReference type="RefSeq" id="WP_185693855.1">
    <property type="nucleotide sequence ID" value="NZ_JACHVA010000124.1"/>
</dbReference>
<organism evidence="1 2">
    <name type="scientific">Puniceicoccus vermicola</name>
    <dbReference type="NCBI Taxonomy" id="388746"/>
    <lineage>
        <taxon>Bacteria</taxon>
        <taxon>Pseudomonadati</taxon>
        <taxon>Verrucomicrobiota</taxon>
        <taxon>Opitutia</taxon>
        <taxon>Puniceicoccales</taxon>
        <taxon>Puniceicoccaceae</taxon>
        <taxon>Puniceicoccus</taxon>
    </lineage>
</organism>
<keyword evidence="2" id="KW-1185">Reference proteome</keyword>
<proteinExistence type="predicted"/>
<dbReference type="InterPro" id="IPR012334">
    <property type="entry name" value="Pectin_lyas_fold"/>
</dbReference>
<accession>A0A7X1B290</accession>
<sequence>MLEYYISPDGNDQNPGTQAAPWKTLTKARDQVRSVVGSFESGRTKNITVHLAPGIHRLSETLILGPEDGGDGTFAIT</sequence>
<protein>
    <submittedName>
        <fullName evidence="1">Uncharacterized protein</fullName>
    </submittedName>
</protein>
<dbReference type="SUPFAM" id="SSF51126">
    <property type="entry name" value="Pectin lyase-like"/>
    <property type="match status" value="1"/>
</dbReference>
<name>A0A7X1B290_9BACT</name>
<reference evidence="1 2" key="1">
    <citation type="submission" date="2020-07" db="EMBL/GenBank/DDBJ databases">
        <authorList>
            <person name="Feng X."/>
        </authorList>
    </citation>
    <scope>NUCLEOTIDE SEQUENCE [LARGE SCALE GENOMIC DNA]</scope>
    <source>
        <strain evidence="1 2">JCM14086</strain>
    </source>
</reference>
<dbReference type="Proteomes" id="UP000525652">
    <property type="component" value="Unassembled WGS sequence"/>
</dbReference>
<dbReference type="Gene3D" id="2.160.20.10">
    <property type="entry name" value="Single-stranded right-handed beta-helix, Pectin lyase-like"/>
    <property type="match status" value="1"/>
</dbReference>
<dbReference type="AlphaFoldDB" id="A0A7X1B290"/>
<dbReference type="EMBL" id="JACHVA010000124">
    <property type="protein sequence ID" value="MBC2603223.1"/>
    <property type="molecule type" value="Genomic_DNA"/>
</dbReference>
<dbReference type="InterPro" id="IPR011050">
    <property type="entry name" value="Pectin_lyase_fold/virulence"/>
</dbReference>
<dbReference type="PANTHER" id="PTHR36453">
    <property type="entry name" value="SECRETED PROTEIN-RELATED"/>
    <property type="match status" value="1"/>
</dbReference>
<comment type="caution">
    <text evidence="1">The sequence shown here is derived from an EMBL/GenBank/DDBJ whole genome shotgun (WGS) entry which is preliminary data.</text>
</comment>
<evidence type="ECO:0000313" key="1">
    <source>
        <dbReference type="EMBL" id="MBC2603223.1"/>
    </source>
</evidence>
<evidence type="ECO:0000313" key="2">
    <source>
        <dbReference type="Proteomes" id="UP000525652"/>
    </source>
</evidence>
<gene>
    <name evidence="1" type="ORF">H5P30_15685</name>
</gene>
<dbReference type="PANTHER" id="PTHR36453:SF1">
    <property type="entry name" value="RIGHT HANDED BETA HELIX DOMAIN-CONTAINING PROTEIN"/>
    <property type="match status" value="1"/>
</dbReference>